<accession>A0AAV7QEZ9</accession>
<sequence length="101" mass="10742">MAVYSQQSPPRALLGPSCNWCLPARPTRQDCERRTSGVAQQSLRPSPDLASGMADAGWTPPTDGRVSPVPHTPVRCRGCGAHAAPLLVDEAGTRQRRSPLG</sequence>
<evidence type="ECO:0000313" key="2">
    <source>
        <dbReference type="EMBL" id="KAJ1138189.1"/>
    </source>
</evidence>
<evidence type="ECO:0000256" key="1">
    <source>
        <dbReference type="SAM" id="MobiDB-lite"/>
    </source>
</evidence>
<feature type="region of interest" description="Disordered" evidence="1">
    <location>
        <begin position="32"/>
        <end position="71"/>
    </location>
</feature>
<comment type="caution">
    <text evidence="2">The sequence shown here is derived from an EMBL/GenBank/DDBJ whole genome shotgun (WGS) entry which is preliminary data.</text>
</comment>
<gene>
    <name evidence="2" type="ORF">NDU88_004580</name>
</gene>
<dbReference type="EMBL" id="JANPWB010000010">
    <property type="protein sequence ID" value="KAJ1138189.1"/>
    <property type="molecule type" value="Genomic_DNA"/>
</dbReference>
<organism evidence="2 3">
    <name type="scientific">Pleurodeles waltl</name>
    <name type="common">Iberian ribbed newt</name>
    <dbReference type="NCBI Taxonomy" id="8319"/>
    <lineage>
        <taxon>Eukaryota</taxon>
        <taxon>Metazoa</taxon>
        <taxon>Chordata</taxon>
        <taxon>Craniata</taxon>
        <taxon>Vertebrata</taxon>
        <taxon>Euteleostomi</taxon>
        <taxon>Amphibia</taxon>
        <taxon>Batrachia</taxon>
        <taxon>Caudata</taxon>
        <taxon>Salamandroidea</taxon>
        <taxon>Salamandridae</taxon>
        <taxon>Pleurodelinae</taxon>
        <taxon>Pleurodeles</taxon>
    </lineage>
</organism>
<evidence type="ECO:0000313" key="3">
    <source>
        <dbReference type="Proteomes" id="UP001066276"/>
    </source>
</evidence>
<proteinExistence type="predicted"/>
<keyword evidence="3" id="KW-1185">Reference proteome</keyword>
<dbReference type="Proteomes" id="UP001066276">
    <property type="component" value="Chromosome 6"/>
</dbReference>
<reference evidence="2" key="1">
    <citation type="journal article" date="2022" name="bioRxiv">
        <title>Sequencing and chromosome-scale assembly of the giantPleurodeles waltlgenome.</title>
        <authorList>
            <person name="Brown T."/>
            <person name="Elewa A."/>
            <person name="Iarovenko S."/>
            <person name="Subramanian E."/>
            <person name="Araus A.J."/>
            <person name="Petzold A."/>
            <person name="Susuki M."/>
            <person name="Suzuki K.-i.T."/>
            <person name="Hayashi T."/>
            <person name="Toyoda A."/>
            <person name="Oliveira C."/>
            <person name="Osipova E."/>
            <person name="Leigh N.D."/>
            <person name="Simon A."/>
            <person name="Yun M.H."/>
        </authorList>
    </citation>
    <scope>NUCLEOTIDE SEQUENCE</scope>
    <source>
        <strain evidence="2">20211129_DDA</strain>
        <tissue evidence="2">Liver</tissue>
    </source>
</reference>
<dbReference type="AlphaFoldDB" id="A0AAV7QEZ9"/>
<protein>
    <submittedName>
        <fullName evidence="2">Uncharacterized protein</fullName>
    </submittedName>
</protein>
<name>A0AAV7QEZ9_PLEWA</name>